<dbReference type="Pfam" id="PF07411">
    <property type="entry name" value="DUF1508"/>
    <property type="match status" value="1"/>
</dbReference>
<gene>
    <name evidence="3" type="ORF">HF519_23810</name>
</gene>
<evidence type="ECO:0000313" key="4">
    <source>
        <dbReference type="Proteomes" id="UP000586918"/>
    </source>
</evidence>
<name>A0A848DQ30_9PSEU</name>
<feature type="domain" description="DUF1508" evidence="2">
    <location>
        <begin position="61"/>
        <end position="92"/>
    </location>
</feature>
<keyword evidence="4" id="KW-1185">Reference proteome</keyword>
<protein>
    <submittedName>
        <fullName evidence="3">YegP family protein</fullName>
    </submittedName>
</protein>
<evidence type="ECO:0000259" key="2">
    <source>
        <dbReference type="Pfam" id="PF07411"/>
    </source>
</evidence>
<comment type="caution">
    <text evidence="3">The sequence shown here is derived from an EMBL/GenBank/DDBJ whole genome shotgun (WGS) entry which is preliminary data.</text>
</comment>
<dbReference type="Proteomes" id="UP000586918">
    <property type="component" value="Unassembled WGS sequence"/>
</dbReference>
<sequence>MVDEPFAITPPVVDRGIGSGIRDPAAKTSRAPSCPSPPTWRARPLQAPHLPVRPAGRLRPKAGNGQVVASGEAYETKAAALTGCEAVQRAADARRSKTEPMPCM</sequence>
<dbReference type="Gene3D" id="3.30.160.160">
    <property type="entry name" value="YegP-like"/>
    <property type="match status" value="1"/>
</dbReference>
<reference evidence="3 4" key="1">
    <citation type="submission" date="2020-04" db="EMBL/GenBank/DDBJ databases">
        <authorList>
            <person name="Klaysubun C."/>
            <person name="Duangmal K."/>
            <person name="Lipun K."/>
        </authorList>
    </citation>
    <scope>NUCLEOTIDE SEQUENCE [LARGE SCALE GENOMIC DNA]</scope>
    <source>
        <strain evidence="3 4">DSM 45300</strain>
    </source>
</reference>
<dbReference type="InterPro" id="IPR010879">
    <property type="entry name" value="DUF1508"/>
</dbReference>
<evidence type="ECO:0000256" key="1">
    <source>
        <dbReference type="SAM" id="MobiDB-lite"/>
    </source>
</evidence>
<evidence type="ECO:0000313" key="3">
    <source>
        <dbReference type="EMBL" id="NMH94546.1"/>
    </source>
</evidence>
<dbReference type="SUPFAM" id="SSF160113">
    <property type="entry name" value="YegP-like"/>
    <property type="match status" value="1"/>
</dbReference>
<dbReference type="EMBL" id="JAAXKZ010000117">
    <property type="protein sequence ID" value="NMH94546.1"/>
    <property type="molecule type" value="Genomic_DNA"/>
</dbReference>
<organism evidence="3 4">
    <name type="scientific">Pseudonocardia bannensis</name>
    <dbReference type="NCBI Taxonomy" id="630973"/>
    <lineage>
        <taxon>Bacteria</taxon>
        <taxon>Bacillati</taxon>
        <taxon>Actinomycetota</taxon>
        <taxon>Actinomycetes</taxon>
        <taxon>Pseudonocardiales</taxon>
        <taxon>Pseudonocardiaceae</taxon>
        <taxon>Pseudonocardia</taxon>
    </lineage>
</organism>
<feature type="region of interest" description="Disordered" evidence="1">
    <location>
        <begin position="1"/>
        <end position="64"/>
    </location>
</feature>
<dbReference type="AlphaFoldDB" id="A0A848DQ30"/>
<accession>A0A848DQ30</accession>
<dbReference type="InterPro" id="IPR036913">
    <property type="entry name" value="YegP-like_sf"/>
</dbReference>
<dbReference type="RefSeq" id="WP_169415228.1">
    <property type="nucleotide sequence ID" value="NZ_JAAXKZ010000117.1"/>
</dbReference>
<proteinExistence type="predicted"/>